<feature type="domain" description="Ubiquinol-cytochrome c chaperone" evidence="3">
    <location>
        <begin position="38"/>
        <end position="186"/>
    </location>
</feature>
<evidence type="ECO:0000313" key="5">
    <source>
        <dbReference type="Proteomes" id="UP001141619"/>
    </source>
</evidence>
<protein>
    <recommendedName>
        <fullName evidence="3">Ubiquinol-cytochrome c chaperone domain-containing protein</fullName>
    </recommendedName>
</protein>
<dbReference type="Pfam" id="PF03981">
    <property type="entry name" value="Ubiq_cyt_C_chap"/>
    <property type="match status" value="1"/>
</dbReference>
<keyword evidence="5" id="KW-1185">Reference proteome</keyword>
<comment type="similarity">
    <text evidence="1">Belongs to the CBP3 family.</text>
</comment>
<evidence type="ECO:0000256" key="2">
    <source>
        <dbReference type="ARBA" id="ARBA00006436"/>
    </source>
</evidence>
<organism evidence="4 5">
    <name type="scientific">Govanella unica</name>
    <dbReference type="NCBI Taxonomy" id="2975056"/>
    <lineage>
        <taxon>Bacteria</taxon>
        <taxon>Pseudomonadati</taxon>
        <taxon>Pseudomonadota</taxon>
        <taxon>Alphaproteobacteria</taxon>
        <taxon>Emcibacterales</taxon>
        <taxon>Govanellaceae</taxon>
        <taxon>Govanella</taxon>
    </lineage>
</organism>
<comment type="caution">
    <text evidence="4">The sequence shown here is derived from an EMBL/GenBank/DDBJ whole genome shotgun (WGS) entry which is preliminary data.</text>
</comment>
<dbReference type="PANTHER" id="PTHR12184:SF1">
    <property type="entry name" value="UBIQUINOL-CYTOCHROME-C REDUCTASE COMPLEX ASSEMBLY FACTOR 1"/>
    <property type="match status" value="1"/>
</dbReference>
<proteinExistence type="inferred from homology"/>
<dbReference type="EMBL" id="JANWOI010000003">
    <property type="protein sequence ID" value="MDA5194095.1"/>
    <property type="molecule type" value="Genomic_DNA"/>
</dbReference>
<gene>
    <name evidence="4" type="ORF">NYP16_09045</name>
</gene>
<reference evidence="4" key="1">
    <citation type="submission" date="2022-08" db="EMBL/GenBank/DDBJ databases">
        <authorList>
            <person name="Vandamme P."/>
            <person name="Hettiarachchi A."/>
            <person name="Peeters C."/>
            <person name="Cnockaert M."/>
            <person name="Carlier A."/>
        </authorList>
    </citation>
    <scope>NUCLEOTIDE SEQUENCE</scope>
    <source>
        <strain evidence="4">LMG 31809</strain>
    </source>
</reference>
<dbReference type="InterPro" id="IPR007129">
    <property type="entry name" value="Ubiqinol_cyt_c_chaperone_CPB3"/>
</dbReference>
<comment type="similarity">
    <text evidence="2">Belongs to the UPF0174 family.</text>
</comment>
<accession>A0A9X3TYL3</accession>
<evidence type="ECO:0000313" key="4">
    <source>
        <dbReference type="EMBL" id="MDA5194095.1"/>
    </source>
</evidence>
<evidence type="ECO:0000256" key="1">
    <source>
        <dbReference type="ARBA" id="ARBA00006407"/>
    </source>
</evidence>
<dbReference type="PANTHER" id="PTHR12184">
    <property type="entry name" value="UBIQUINOL-CYTOCHROME C REDUCTASE COMPLEX ASSEMBLY FACTOR 1 FAMILY MEMBER"/>
    <property type="match status" value="1"/>
</dbReference>
<name>A0A9X3TYL3_9PROT</name>
<evidence type="ECO:0000259" key="3">
    <source>
        <dbReference type="Pfam" id="PF03981"/>
    </source>
</evidence>
<dbReference type="InterPro" id="IPR021150">
    <property type="entry name" value="Ubiq_cyt_c_chap"/>
</dbReference>
<dbReference type="AlphaFoldDB" id="A0A9X3TYL3"/>
<sequence length="196" mass="21592">MISWFKSFFSRERDRAAHDLYVAAVDQARTPDFYLTGGVADSLDGRFDLIAFHLWLLVTRLHHPAAGEEGLTAKAHNLEEKLLEVHFDDMDQGLREMGVGDLGVGKRIKVMAQAFYGRVGAYDAAYATSEAGGGSDEFRAALARNVYRDAVPSDAALGWLTDYAIAARREMAAQPLEALMQGRVRFPAPGKLEETV</sequence>
<dbReference type="Proteomes" id="UP001141619">
    <property type="component" value="Unassembled WGS sequence"/>
</dbReference>
<reference evidence="4" key="2">
    <citation type="journal article" date="2023" name="Syst. Appl. Microbiol.">
        <title>Govania unica gen. nov., sp. nov., a rare biosphere bacterium that represents a novel family in the class Alphaproteobacteria.</title>
        <authorList>
            <person name="Vandamme P."/>
            <person name="Peeters C."/>
            <person name="Hettiarachchi A."/>
            <person name="Cnockaert M."/>
            <person name="Carlier A."/>
        </authorList>
    </citation>
    <scope>NUCLEOTIDE SEQUENCE</scope>
    <source>
        <strain evidence="4">LMG 31809</strain>
    </source>
</reference>
<dbReference type="RefSeq" id="WP_274943801.1">
    <property type="nucleotide sequence ID" value="NZ_JANWOI010000003.1"/>
</dbReference>